<name>A0A3S0K1Z2_9BACT</name>
<dbReference type="EMBL" id="RXOF01000017">
    <property type="protein sequence ID" value="RTQ46098.1"/>
    <property type="molecule type" value="Genomic_DNA"/>
</dbReference>
<sequence length="184" mass="21022">MEYNLDELQRHLEGQWQAAGRRIKWELGPTEKLHPDFRVVEFEPGGTHHFWVYSTLGMSLGLPGEALELHLFAPRADMDVVELLVAAASYHRNVAPLGVYHTVNFGQPWLDDSRCDHGYISLPYLDGLELQLWRTEAGPVASYWLLPITEAERDFKIEAGWEALEELFEASELDYLDPARPSCV</sequence>
<comment type="caution">
    <text evidence="2">The sequence shown here is derived from an EMBL/GenBank/DDBJ whole genome shotgun (WGS) entry which is preliminary data.</text>
</comment>
<evidence type="ECO:0000313" key="3">
    <source>
        <dbReference type="Proteomes" id="UP000282184"/>
    </source>
</evidence>
<dbReference type="InterPro" id="IPR020941">
    <property type="entry name" value="SUFU-like_domain"/>
</dbReference>
<dbReference type="OrthoDB" id="8479146at2"/>
<reference evidence="2 3" key="1">
    <citation type="submission" date="2018-12" db="EMBL/GenBank/DDBJ databases">
        <title>Hymenobacter gummosus sp. nov., isolated from a spring.</title>
        <authorList>
            <person name="Nie L."/>
        </authorList>
    </citation>
    <scope>NUCLEOTIDE SEQUENCE [LARGE SCALE GENOMIC DNA]</scope>
    <source>
        <strain evidence="2 3">KCTC 52166</strain>
    </source>
</reference>
<feature type="domain" description="Suppressor of fused-like" evidence="1">
    <location>
        <begin position="38"/>
        <end position="181"/>
    </location>
</feature>
<protein>
    <submittedName>
        <fullName evidence="2">Suppressor of fused domain protein</fullName>
    </submittedName>
</protein>
<evidence type="ECO:0000259" key="1">
    <source>
        <dbReference type="Pfam" id="PF05076"/>
    </source>
</evidence>
<organism evidence="2 3">
    <name type="scientific">Hymenobacter gummosus</name>
    <dbReference type="NCBI Taxonomy" id="1776032"/>
    <lineage>
        <taxon>Bacteria</taxon>
        <taxon>Pseudomonadati</taxon>
        <taxon>Bacteroidota</taxon>
        <taxon>Cytophagia</taxon>
        <taxon>Cytophagales</taxon>
        <taxon>Hymenobacteraceae</taxon>
        <taxon>Hymenobacter</taxon>
    </lineage>
</organism>
<evidence type="ECO:0000313" key="2">
    <source>
        <dbReference type="EMBL" id="RTQ46098.1"/>
    </source>
</evidence>
<dbReference type="RefSeq" id="WP_126695632.1">
    <property type="nucleotide sequence ID" value="NZ_RXOF01000017.1"/>
</dbReference>
<proteinExistence type="predicted"/>
<dbReference type="Proteomes" id="UP000282184">
    <property type="component" value="Unassembled WGS sequence"/>
</dbReference>
<accession>A0A3S0K1Z2</accession>
<keyword evidence="3" id="KW-1185">Reference proteome</keyword>
<dbReference type="AlphaFoldDB" id="A0A3S0K1Z2"/>
<gene>
    <name evidence="2" type="ORF">EJV47_23400</name>
</gene>
<dbReference type="Pfam" id="PF05076">
    <property type="entry name" value="SUFU"/>
    <property type="match status" value="1"/>
</dbReference>